<name>A0A852TD73_9BACI</name>
<dbReference type="InterPro" id="IPR013813">
    <property type="entry name" value="Endoribo_LPSP/chorism_mut-like"/>
</dbReference>
<dbReference type="InterPro" id="IPR035959">
    <property type="entry name" value="RutC-like_sf"/>
</dbReference>
<organism evidence="2 3">
    <name type="scientific">Neobacillus niacini</name>
    <dbReference type="NCBI Taxonomy" id="86668"/>
    <lineage>
        <taxon>Bacteria</taxon>
        <taxon>Bacillati</taxon>
        <taxon>Bacillota</taxon>
        <taxon>Bacilli</taxon>
        <taxon>Bacillales</taxon>
        <taxon>Bacillaceae</taxon>
        <taxon>Neobacillus</taxon>
    </lineage>
</organism>
<dbReference type="PANTHER" id="PTHR43760:SF1">
    <property type="entry name" value="ENDORIBONUCLEASE L-PSP_CHORISMATE MUTASE-LIKE DOMAIN-CONTAINING PROTEIN"/>
    <property type="match status" value="1"/>
</dbReference>
<dbReference type="Pfam" id="PF14588">
    <property type="entry name" value="YjgF_endoribonc"/>
    <property type="match status" value="1"/>
</dbReference>
<feature type="domain" description="Endoribonuclease L-PSP/chorismate mutase-like" evidence="1">
    <location>
        <begin position="15"/>
        <end position="142"/>
    </location>
</feature>
<reference evidence="3" key="2">
    <citation type="submission" date="2020-08" db="EMBL/GenBank/DDBJ databases">
        <title>The Agave Microbiome: Exploring the role of microbial communities in plant adaptations to desert environments.</title>
        <authorList>
            <person name="Partida-Martinez L.P."/>
        </authorList>
    </citation>
    <scope>NUCLEOTIDE SEQUENCE [LARGE SCALE GENOMIC DNA]</scope>
    <source>
        <strain evidence="3">AT2.8</strain>
    </source>
</reference>
<comment type="caution">
    <text evidence="2">The sequence shown here is derived from an EMBL/GenBank/DDBJ whole genome shotgun (WGS) entry which is preliminary data.</text>
</comment>
<accession>A0A852TD73</accession>
<evidence type="ECO:0000313" key="3">
    <source>
        <dbReference type="Proteomes" id="UP000548423"/>
    </source>
</evidence>
<dbReference type="EMBL" id="JACCBX010000005">
    <property type="protein sequence ID" value="NYE05736.1"/>
    <property type="molecule type" value="Genomic_DNA"/>
</dbReference>
<dbReference type="SUPFAM" id="SSF55298">
    <property type="entry name" value="YjgF-like"/>
    <property type="match status" value="1"/>
</dbReference>
<evidence type="ECO:0000259" key="1">
    <source>
        <dbReference type="Pfam" id="PF14588"/>
    </source>
</evidence>
<dbReference type="CDD" id="cd02199">
    <property type="entry name" value="YjgF_YER057c_UK114_like_1"/>
    <property type="match status" value="1"/>
</dbReference>
<evidence type="ECO:0000313" key="2">
    <source>
        <dbReference type="EMBL" id="NYE05736.1"/>
    </source>
</evidence>
<proteinExistence type="predicted"/>
<dbReference type="PANTHER" id="PTHR43760">
    <property type="entry name" value="ENDORIBONUCLEASE-RELATED"/>
    <property type="match status" value="1"/>
</dbReference>
<protein>
    <submittedName>
        <fullName evidence="2">Enamine deaminase RidA (YjgF/YER057c/UK114 family)</fullName>
    </submittedName>
</protein>
<reference evidence="3" key="1">
    <citation type="submission" date="2020-07" db="EMBL/GenBank/DDBJ databases">
        <authorList>
            <person name="Partida-Martinez L."/>
            <person name="Huntemann M."/>
            <person name="Clum A."/>
            <person name="Wang J."/>
            <person name="Palaniappan K."/>
            <person name="Ritter S."/>
            <person name="Chen I.-M."/>
            <person name="Stamatis D."/>
            <person name="Reddy T."/>
            <person name="O'Malley R."/>
            <person name="Daum C."/>
            <person name="Shapiro N."/>
            <person name="Ivanova N."/>
            <person name="Kyrpides N."/>
            <person name="Woyke T."/>
        </authorList>
    </citation>
    <scope>NUCLEOTIDE SEQUENCE [LARGE SCALE GENOMIC DNA]</scope>
    <source>
        <strain evidence="3">AT2.8</strain>
    </source>
</reference>
<gene>
    <name evidence="2" type="ORF">F4694_002511</name>
</gene>
<dbReference type="Proteomes" id="UP000548423">
    <property type="component" value="Unassembled WGS sequence"/>
</dbReference>
<dbReference type="Gene3D" id="3.30.1330.40">
    <property type="entry name" value="RutC-like"/>
    <property type="match status" value="1"/>
</dbReference>
<sequence>MSSIETVEEVLEKLDLRLPEPAKPVASYIPSVRTGNLVFISGQGPIEDGGYKYIGKVGSDLTLEEGYDAARHVALNCLSVLKQEIGDLKKVKRIVKLLAWVNSAPGFNQQPKVINGASDLLQAVFGENGRHARSAVAANELPFDIPVEIEMVVEVE</sequence>
<dbReference type="AlphaFoldDB" id="A0A852TD73"/>